<dbReference type="PANTHER" id="PTHR45736:SF1">
    <property type="entry name" value="WITHOUT CHILDREN, ISOFORM B"/>
    <property type="match status" value="1"/>
</dbReference>
<dbReference type="HOGENOM" id="CLU_024729_0_0_1"/>
<dbReference type="Pfam" id="PF24900">
    <property type="entry name" value="TRASH_ZMYM4"/>
    <property type="match status" value="1"/>
</dbReference>
<feature type="compositionally biased region" description="Polar residues" evidence="4">
    <location>
        <begin position="617"/>
        <end position="626"/>
    </location>
</feature>
<dbReference type="InterPro" id="IPR011017">
    <property type="entry name" value="TRASH_dom"/>
</dbReference>
<proteinExistence type="predicted"/>
<keyword evidence="1" id="KW-1017">Isopeptide bond</keyword>
<sequence length="704" mass="79206">MKKLCSTSCLTAYIATNQLTISNCAACSKSCGRPGCQPQTIQFEGSAKTFCSDGCLENFKQLHAKMRACAWCASVKRNFDMIERVDANSEHQLFCSLNCLSLYRVNLQATSNQSVFCDQCKKKSPAQYHLTMSDASAKTKTVEQKIIVQPPPAKAQKNKALLCKPFVQTKATSCKPHMETVETQTDEWKPPQVLIPVPVPIYVPVPVHMFTTPAPFPLPIPIPLPVPCFIPTTKKSTSSILKHVKEIQERIPTDPFEAEMLMMAERLVEQNEGSSSDEDEEVEASSEAPPQPPAPSQQANDLGEDMLQIAMRMASEMPDEALDVEDSVAPTPIQPDGSNSQAFATIDENSDILSANRDVNGVKGRKRGRRASKGSQKATKRSKGEGKASSEAADSGPPDANMVLKYTYGVNAWKHWVVQKNLQIEKTEPSQRPRFKPFKLDVMQCTADELNYSLCLFVKEVRKPNGEEYAPDSIFYLCLGIQQYLLENGRIDNIFSDTYYEGFTDHLNEILARYEVRLNSSGLIVCRIEEEHLWEAKQLGAHSPHVLLNTLIYFNTKYFMLKTPDEHLRLSFSHIMKHWKKTTATGTKTPGRAVYLRYYAPSGNPAVDAKKKKEETPVQQEQGENTENPLRCPVKLYEFYLSKCPESIKNRNDVFYLIPERSCVPDSPVWYSTGCLGLEAMTKMLNRLRVVREIQEAHLHYSPY</sequence>
<reference evidence="6 8" key="2">
    <citation type="journal article" date="2013" name="Nature">
        <title>Insights into bilaterian evolution from three spiralian genomes.</title>
        <authorList>
            <person name="Simakov O."/>
            <person name="Marletaz F."/>
            <person name="Cho S.J."/>
            <person name="Edsinger-Gonzales E."/>
            <person name="Havlak P."/>
            <person name="Hellsten U."/>
            <person name="Kuo D.H."/>
            <person name="Larsson T."/>
            <person name="Lv J."/>
            <person name="Arendt D."/>
            <person name="Savage R."/>
            <person name="Osoegawa K."/>
            <person name="de Jong P."/>
            <person name="Grimwood J."/>
            <person name="Chapman J.A."/>
            <person name="Shapiro H."/>
            <person name="Aerts A."/>
            <person name="Otillar R.P."/>
            <person name="Terry A.Y."/>
            <person name="Boore J.L."/>
            <person name="Grigoriev I.V."/>
            <person name="Lindberg D.R."/>
            <person name="Seaver E.C."/>
            <person name="Weisblat D.A."/>
            <person name="Putnam N.H."/>
            <person name="Rokhsar D.S."/>
        </authorList>
    </citation>
    <scope>NUCLEOTIDE SEQUENCE</scope>
    <source>
        <strain evidence="6 8">I ESC-2004</strain>
    </source>
</reference>
<evidence type="ECO:0000256" key="3">
    <source>
        <dbReference type="ARBA" id="ARBA00022843"/>
    </source>
</evidence>
<feature type="compositionally biased region" description="Acidic residues" evidence="4">
    <location>
        <begin position="275"/>
        <end position="284"/>
    </location>
</feature>
<feature type="domain" description="TRASH" evidence="5">
    <location>
        <begin position="24"/>
        <end position="63"/>
    </location>
</feature>
<keyword evidence="8" id="KW-1185">Reference proteome</keyword>
<dbReference type="EMBL" id="KB306105">
    <property type="protein sequence ID" value="ELU00215.1"/>
    <property type="molecule type" value="Genomic_DNA"/>
</dbReference>
<dbReference type="EMBL" id="AMQN01001860">
    <property type="status" value="NOT_ANNOTATED_CDS"/>
    <property type="molecule type" value="Genomic_DNA"/>
</dbReference>
<feature type="domain" description="TRASH" evidence="5">
    <location>
        <begin position="69"/>
        <end position="107"/>
    </location>
</feature>
<evidence type="ECO:0000313" key="8">
    <source>
        <dbReference type="Proteomes" id="UP000014760"/>
    </source>
</evidence>
<reference evidence="7" key="3">
    <citation type="submission" date="2015-06" db="UniProtKB">
        <authorList>
            <consortium name="EnsemblMetazoa"/>
        </authorList>
    </citation>
    <scope>IDENTIFICATION</scope>
</reference>
<reference evidence="8" key="1">
    <citation type="submission" date="2012-12" db="EMBL/GenBank/DDBJ databases">
        <authorList>
            <person name="Hellsten U."/>
            <person name="Grimwood J."/>
            <person name="Chapman J.A."/>
            <person name="Shapiro H."/>
            <person name="Aerts A."/>
            <person name="Otillar R.P."/>
            <person name="Terry A.Y."/>
            <person name="Boore J.L."/>
            <person name="Simakov O."/>
            <person name="Marletaz F."/>
            <person name="Cho S.-J."/>
            <person name="Edsinger-Gonzales E."/>
            <person name="Havlak P."/>
            <person name="Kuo D.-H."/>
            <person name="Larsson T."/>
            <person name="Lv J."/>
            <person name="Arendt D."/>
            <person name="Savage R."/>
            <person name="Osoegawa K."/>
            <person name="de Jong P."/>
            <person name="Lindberg D.R."/>
            <person name="Seaver E.C."/>
            <person name="Weisblat D.A."/>
            <person name="Putnam N.H."/>
            <person name="Grigoriev I.V."/>
            <person name="Rokhsar D.S."/>
        </authorList>
    </citation>
    <scope>NUCLEOTIDE SEQUENCE</scope>
    <source>
        <strain evidence="8">I ESC-2004</strain>
    </source>
</reference>
<evidence type="ECO:0000256" key="4">
    <source>
        <dbReference type="SAM" id="MobiDB-lite"/>
    </source>
</evidence>
<feature type="region of interest" description="Disordered" evidence="4">
    <location>
        <begin position="268"/>
        <end position="300"/>
    </location>
</feature>
<evidence type="ECO:0000259" key="5">
    <source>
        <dbReference type="SMART" id="SM00746"/>
    </source>
</evidence>
<dbReference type="EnsemblMetazoa" id="CapteT169880">
    <property type="protein sequence ID" value="CapteP169880"/>
    <property type="gene ID" value="CapteG169880"/>
</dbReference>
<evidence type="ECO:0000313" key="7">
    <source>
        <dbReference type="EnsemblMetazoa" id="CapteP169880"/>
    </source>
</evidence>
<dbReference type="InterPro" id="IPR057926">
    <property type="entry name" value="QRICH1_dom"/>
</dbReference>
<dbReference type="Proteomes" id="UP000014760">
    <property type="component" value="Unassembled WGS sequence"/>
</dbReference>
<dbReference type="SMART" id="SM00746">
    <property type="entry name" value="TRASH"/>
    <property type="match status" value="2"/>
</dbReference>
<evidence type="ECO:0000256" key="2">
    <source>
        <dbReference type="ARBA" id="ARBA00022553"/>
    </source>
</evidence>
<name>R7U2J0_CAPTE</name>
<dbReference type="InterPro" id="IPR051284">
    <property type="entry name" value="ZnF_MYMT-QRICH1"/>
</dbReference>
<feature type="compositionally biased region" description="Basic residues" evidence="4">
    <location>
        <begin position="363"/>
        <end position="372"/>
    </location>
</feature>
<dbReference type="InterPro" id="IPR021893">
    <property type="entry name" value="ZMYM2-like_C"/>
</dbReference>
<dbReference type="STRING" id="283909.R7U2J0"/>
<gene>
    <name evidence="6" type="ORF">CAPTEDRAFT_169880</name>
</gene>
<dbReference type="PANTHER" id="PTHR45736">
    <property type="entry name" value="ZINC FINGER MYM-TYPE PROTEIN"/>
    <property type="match status" value="1"/>
</dbReference>
<dbReference type="AlphaFoldDB" id="R7U2J0"/>
<keyword evidence="3" id="KW-0832">Ubl conjugation</keyword>
<organism evidence="6">
    <name type="scientific">Capitella teleta</name>
    <name type="common">Polychaete worm</name>
    <dbReference type="NCBI Taxonomy" id="283909"/>
    <lineage>
        <taxon>Eukaryota</taxon>
        <taxon>Metazoa</taxon>
        <taxon>Spiralia</taxon>
        <taxon>Lophotrochozoa</taxon>
        <taxon>Annelida</taxon>
        <taxon>Polychaeta</taxon>
        <taxon>Sedentaria</taxon>
        <taxon>Scolecida</taxon>
        <taxon>Capitellidae</taxon>
        <taxon>Capitella</taxon>
    </lineage>
</organism>
<feature type="region of interest" description="Disordered" evidence="4">
    <location>
        <begin position="354"/>
        <end position="398"/>
    </location>
</feature>
<dbReference type="OrthoDB" id="10025028at2759"/>
<protein>
    <recommendedName>
        <fullName evidence="5">TRASH domain-containing protein</fullName>
    </recommendedName>
</protein>
<dbReference type="OMA" id="MFFISAY"/>
<evidence type="ECO:0000256" key="1">
    <source>
        <dbReference type="ARBA" id="ARBA00022499"/>
    </source>
</evidence>
<keyword evidence="2" id="KW-0597">Phosphoprotein</keyword>
<dbReference type="Pfam" id="PF25561">
    <property type="entry name" value="QRICH1"/>
    <property type="match status" value="1"/>
</dbReference>
<accession>R7U2J0</accession>
<dbReference type="Pfam" id="PF12012">
    <property type="entry name" value="DUF3504"/>
    <property type="match status" value="1"/>
</dbReference>
<dbReference type="FunCoup" id="R7U2J0">
    <property type="interactions" value="1557"/>
</dbReference>
<evidence type="ECO:0000313" key="6">
    <source>
        <dbReference type="EMBL" id="ELU00215.1"/>
    </source>
</evidence>
<feature type="region of interest" description="Disordered" evidence="4">
    <location>
        <begin position="606"/>
        <end position="626"/>
    </location>
</feature>